<dbReference type="PANTHER" id="PTHR32410:SF157">
    <property type="entry name" value="CYSTEINE_HISTIDINE-RICH C1 DOMAIN FAMILY PROTEIN"/>
    <property type="match status" value="1"/>
</dbReference>
<accession>A0A178W441</accession>
<dbReference type="InterPro" id="IPR053192">
    <property type="entry name" value="Vacuole_Formation_Reg"/>
</dbReference>
<gene>
    <name evidence="7" type="ordered locus">AXX17_At1g50320</name>
</gene>
<evidence type="ECO:0000256" key="5">
    <source>
        <dbReference type="SAM" id="MobiDB-lite"/>
    </source>
</evidence>
<dbReference type="EMBL" id="LUHQ01000001">
    <property type="protein sequence ID" value="OAP12123.1"/>
    <property type="molecule type" value="Genomic_DNA"/>
</dbReference>
<feature type="compositionally biased region" description="Low complexity" evidence="5">
    <location>
        <begin position="179"/>
        <end position="193"/>
    </location>
</feature>
<protein>
    <recommendedName>
        <fullName evidence="6">C2H2-type domain-containing protein</fullName>
    </recommendedName>
</protein>
<dbReference type="Pfam" id="PF03107">
    <property type="entry name" value="C1_2"/>
    <property type="match status" value="4"/>
</dbReference>
<dbReference type="ExpressionAtlas" id="A0A178W441">
    <property type="expression patterns" value="baseline and differential"/>
</dbReference>
<dbReference type="AlphaFoldDB" id="A0A178W441"/>
<sequence length="679" mass="77802">MEEITLKLSSRAILVCRQSDPSLSTHLLSRRYGGQRMSKCLICRTKKHHRTKYHLHCDTCDYDIHKSCYLLPRCRSMPLTRPHTLREGNDYHSSCDTCGDEVSENDRSYHCPTCEMCYHKVCNLYPHEIRHPFHAQHPLKLTFSSDSSFTDLKELPASWQEEPSDSETEDSDASDDVSSDSSISDDVSSDSSISDLKCKCCQTNLQEVYYHCSICKFNLNLTCARNPPLSTISHLKSHEHPLSIFPRRIPLPCDACGLSLENTNDYVYACLSCNLMVHMACIFLPRVIKITRHQHRLSLSPSLPSGIYPCGVCRLTIDVTYGQFSCNRGCHYAVHSKCAIEERIWDGKDLDGVPEEPDEDVEPFERIDDKTIQHFSHEHYLRLNIRNGVFDADSFCQACIIPILESESFYGCTQCSFLLHEACASFPRKKDHPLHKHRLILHPIPPKPLEVHMRMMGGKLYSRNVKGMFNCSGCDQLGFGFMYICSENGCRFQLDARCASLPDPFIHGSHSHELFFNLTKGECMGCESSHCSPYSLECMECKSFLGLKCATLPSMTHYKHDKHPLALCYGEEDTTNAQYWCDICEAKLDAEEWFYTCNDYCNVTVHVSCLLGNPIFLKPTSFYIKQKRSTVSVIRNNDNTRAICYRCDRRSTQPFFFRYSDLVSSCSFNCLWDRVLKII</sequence>
<dbReference type="PANTHER" id="PTHR32410">
    <property type="entry name" value="CYSTEINE/HISTIDINE-RICH C1 DOMAIN FAMILY PROTEIN"/>
    <property type="match status" value="1"/>
</dbReference>
<evidence type="ECO:0000256" key="3">
    <source>
        <dbReference type="ARBA" id="ARBA00022771"/>
    </source>
</evidence>
<keyword evidence="2" id="KW-0677">Repeat</keyword>
<feature type="domain" description="C2H2-type" evidence="6">
    <location>
        <begin position="111"/>
        <end position="131"/>
    </location>
</feature>
<proteinExistence type="predicted"/>
<feature type="compositionally biased region" description="Acidic residues" evidence="5">
    <location>
        <begin position="162"/>
        <end position="178"/>
    </location>
</feature>
<dbReference type="InterPro" id="IPR054483">
    <property type="entry name" value="DC1-like_CT"/>
</dbReference>
<dbReference type="PROSITE" id="PS00028">
    <property type="entry name" value="ZINC_FINGER_C2H2_1"/>
    <property type="match status" value="1"/>
</dbReference>
<dbReference type="GO" id="GO:0008270">
    <property type="term" value="F:zinc ion binding"/>
    <property type="evidence" value="ECO:0007669"/>
    <property type="project" value="UniProtKB-KW"/>
</dbReference>
<feature type="region of interest" description="Disordered" evidence="5">
    <location>
        <begin position="155"/>
        <end position="193"/>
    </location>
</feature>
<organism evidence="7 8">
    <name type="scientific">Arabidopsis thaliana</name>
    <name type="common">Mouse-ear cress</name>
    <dbReference type="NCBI Taxonomy" id="3702"/>
    <lineage>
        <taxon>Eukaryota</taxon>
        <taxon>Viridiplantae</taxon>
        <taxon>Streptophyta</taxon>
        <taxon>Embryophyta</taxon>
        <taxon>Tracheophyta</taxon>
        <taxon>Spermatophyta</taxon>
        <taxon>Magnoliopsida</taxon>
        <taxon>eudicotyledons</taxon>
        <taxon>Gunneridae</taxon>
        <taxon>Pentapetalae</taxon>
        <taxon>rosids</taxon>
        <taxon>malvids</taxon>
        <taxon>Brassicales</taxon>
        <taxon>Brassicaceae</taxon>
        <taxon>Camelineae</taxon>
        <taxon>Arabidopsis</taxon>
    </lineage>
</organism>
<reference evidence="8" key="1">
    <citation type="journal article" date="2016" name="Proc. Natl. Acad. Sci. U.S.A.">
        <title>Chromosome-level assembly of Arabidopsis thaliana Ler reveals the extent of translocation and inversion polymorphisms.</title>
        <authorList>
            <person name="Zapata L."/>
            <person name="Ding J."/>
            <person name="Willing E.M."/>
            <person name="Hartwig B."/>
            <person name="Bezdan D."/>
            <person name="Jiao W.B."/>
            <person name="Patel V."/>
            <person name="Velikkakam James G."/>
            <person name="Koornneef M."/>
            <person name="Ossowski S."/>
            <person name="Schneeberger K."/>
        </authorList>
    </citation>
    <scope>NUCLEOTIDE SEQUENCE [LARGE SCALE GENOMIC DNA]</scope>
    <source>
        <strain evidence="8">cv. Landsberg erecta</strain>
    </source>
</reference>
<dbReference type="Pfam" id="PF22926">
    <property type="entry name" value="C1-like_CT"/>
    <property type="match status" value="1"/>
</dbReference>
<evidence type="ECO:0000256" key="4">
    <source>
        <dbReference type="ARBA" id="ARBA00022833"/>
    </source>
</evidence>
<keyword evidence="1" id="KW-0479">Metal-binding</keyword>
<dbReference type="Proteomes" id="UP000078284">
    <property type="component" value="Chromosome 1"/>
</dbReference>
<keyword evidence="4" id="KW-0862">Zinc</keyword>
<dbReference type="SMART" id="SM00249">
    <property type="entry name" value="PHD"/>
    <property type="match status" value="4"/>
</dbReference>
<dbReference type="InterPro" id="IPR046349">
    <property type="entry name" value="C1-like_sf"/>
</dbReference>
<evidence type="ECO:0000256" key="1">
    <source>
        <dbReference type="ARBA" id="ARBA00022723"/>
    </source>
</evidence>
<evidence type="ECO:0000313" key="8">
    <source>
        <dbReference type="Proteomes" id="UP000078284"/>
    </source>
</evidence>
<keyword evidence="3" id="KW-0863">Zinc-finger</keyword>
<dbReference type="SUPFAM" id="SSF57889">
    <property type="entry name" value="Cysteine-rich domain"/>
    <property type="match status" value="4"/>
</dbReference>
<evidence type="ECO:0000259" key="6">
    <source>
        <dbReference type="PROSITE" id="PS00028"/>
    </source>
</evidence>
<name>A0A178W441_ARATH</name>
<evidence type="ECO:0000313" key="7">
    <source>
        <dbReference type="EMBL" id="OAP12123.1"/>
    </source>
</evidence>
<dbReference type="InterPro" id="IPR004146">
    <property type="entry name" value="DC1"/>
</dbReference>
<dbReference type="InterPro" id="IPR013087">
    <property type="entry name" value="Znf_C2H2_type"/>
</dbReference>
<comment type="caution">
    <text evidence="7">The sequence shown here is derived from an EMBL/GenBank/DDBJ whole genome shotgun (WGS) entry which is preliminary data.</text>
</comment>
<dbReference type="InterPro" id="IPR001965">
    <property type="entry name" value="Znf_PHD"/>
</dbReference>
<evidence type="ECO:0000256" key="2">
    <source>
        <dbReference type="ARBA" id="ARBA00022737"/>
    </source>
</evidence>